<dbReference type="EMBL" id="JAHESF010000035">
    <property type="protein sequence ID" value="MBT1700127.1"/>
    <property type="molecule type" value="Genomic_DNA"/>
</dbReference>
<sequence length="303" mass="35327">MSKQIFNRTITVDGVDIFYREAGDRKNRSLLLLHGFPTSSIMFKNLMTALADRFHLVAPDYPGFGFSGFPDKTRFAYTFKNIAEYINRFTDAIDLRSFTIYLHDYGCPIGLRICVDHPEKIEGIIVQNGNAYLEGIELIWDEIREYWDHPTEEKRKKVYAFLSKEGTKDQYFAGLSEDMHDRVSPEAWIHDWERMSRPGNLDMQYELNCDYKHNIEMFPVFQEYFRKFQPPALIIWGKDDVYFDVAEAPCYTRDLPDAQVHIVDGSHMVLETNFDEVSELISNFMSSKSKAAISQVRQRSTSV</sequence>
<dbReference type="Gene3D" id="3.40.50.1820">
    <property type="entry name" value="alpha/beta hydrolase"/>
    <property type="match status" value="1"/>
</dbReference>
<dbReference type="Proteomes" id="UP001319200">
    <property type="component" value="Unassembled WGS sequence"/>
</dbReference>
<dbReference type="Pfam" id="PF00561">
    <property type="entry name" value="Abhydrolase_1"/>
    <property type="match status" value="1"/>
</dbReference>
<keyword evidence="4" id="KW-1185">Reference proteome</keyword>
<evidence type="ECO:0000313" key="4">
    <source>
        <dbReference type="Proteomes" id="UP001319200"/>
    </source>
</evidence>
<dbReference type="GO" id="GO:0004301">
    <property type="term" value="F:epoxide hydrolase activity"/>
    <property type="evidence" value="ECO:0007669"/>
    <property type="project" value="TreeGrafter"/>
</dbReference>
<dbReference type="PANTHER" id="PTHR42977">
    <property type="entry name" value="HYDROLASE-RELATED"/>
    <property type="match status" value="1"/>
</dbReference>
<protein>
    <submittedName>
        <fullName evidence="3">Alpha/beta hydrolase</fullName>
    </submittedName>
</protein>
<comment type="caution">
    <text evidence="3">The sequence shown here is derived from an EMBL/GenBank/DDBJ whole genome shotgun (WGS) entry which is preliminary data.</text>
</comment>
<accession>A0AAP2DRZ1</accession>
<dbReference type="InterPro" id="IPR000073">
    <property type="entry name" value="AB_hydrolase_1"/>
</dbReference>
<proteinExistence type="predicted"/>
<dbReference type="PANTHER" id="PTHR42977:SF3">
    <property type="entry name" value="AB HYDROLASE-1 DOMAIN-CONTAINING PROTEIN"/>
    <property type="match status" value="1"/>
</dbReference>
<keyword evidence="1 3" id="KW-0378">Hydrolase</keyword>
<dbReference type="SUPFAM" id="SSF53474">
    <property type="entry name" value="alpha/beta-Hydrolases"/>
    <property type="match status" value="1"/>
</dbReference>
<evidence type="ECO:0000259" key="2">
    <source>
        <dbReference type="Pfam" id="PF00561"/>
    </source>
</evidence>
<evidence type="ECO:0000313" key="3">
    <source>
        <dbReference type="EMBL" id="MBT1700127.1"/>
    </source>
</evidence>
<reference evidence="3 4" key="1">
    <citation type="submission" date="2021-05" db="EMBL/GenBank/DDBJ databases">
        <title>A Polyphasic approach of four new species of the genus Ohtaekwangia: Ohtaekwangia histidinii sp. nov., Ohtaekwangia cretensis sp. nov., Ohtaekwangia indiensis sp. nov., Ohtaekwangia reichenbachii sp. nov. from diverse environment.</title>
        <authorList>
            <person name="Octaviana S."/>
        </authorList>
    </citation>
    <scope>NUCLEOTIDE SEQUENCE [LARGE SCALE GENOMIC DNA]</scope>
    <source>
        <strain evidence="3 4">PWU4</strain>
    </source>
</reference>
<dbReference type="AlphaFoldDB" id="A0AAP2DRZ1"/>
<feature type="domain" description="AB hydrolase-1" evidence="2">
    <location>
        <begin position="30"/>
        <end position="273"/>
    </location>
</feature>
<organism evidence="3 4">
    <name type="scientific">Chryseosolibacter histidini</name>
    <dbReference type="NCBI Taxonomy" id="2782349"/>
    <lineage>
        <taxon>Bacteria</taxon>
        <taxon>Pseudomonadati</taxon>
        <taxon>Bacteroidota</taxon>
        <taxon>Cytophagia</taxon>
        <taxon>Cytophagales</taxon>
        <taxon>Chryseotaleaceae</taxon>
        <taxon>Chryseosolibacter</taxon>
    </lineage>
</organism>
<name>A0AAP2DRZ1_9BACT</name>
<dbReference type="InterPro" id="IPR051340">
    <property type="entry name" value="Haloalkane_dehalogenase"/>
</dbReference>
<evidence type="ECO:0000256" key="1">
    <source>
        <dbReference type="ARBA" id="ARBA00022801"/>
    </source>
</evidence>
<gene>
    <name evidence="3" type="ORF">KK083_24780</name>
</gene>
<dbReference type="RefSeq" id="WP_254168505.1">
    <property type="nucleotide sequence ID" value="NZ_JAHESF010000035.1"/>
</dbReference>
<dbReference type="InterPro" id="IPR029058">
    <property type="entry name" value="AB_hydrolase_fold"/>
</dbReference>